<accession>A0A1W5D255</accession>
<evidence type="ECO:0000259" key="13">
    <source>
        <dbReference type="PROSITE" id="PS50030"/>
    </source>
</evidence>
<keyword evidence="8" id="KW-0509">mRNA transport</keyword>
<feature type="region of interest" description="Disordered" evidence="12">
    <location>
        <begin position="1592"/>
        <end position="1701"/>
    </location>
</feature>
<dbReference type="CDD" id="cd00078">
    <property type="entry name" value="HECTc"/>
    <property type="match status" value="1"/>
</dbReference>
<dbReference type="GO" id="GO:0000209">
    <property type="term" value="P:protein polyubiquitination"/>
    <property type="evidence" value="ECO:0007669"/>
    <property type="project" value="TreeGrafter"/>
</dbReference>
<feature type="region of interest" description="Disordered" evidence="12">
    <location>
        <begin position="2681"/>
        <end position="2712"/>
    </location>
</feature>
<feature type="domain" description="HECT" evidence="14">
    <location>
        <begin position="3831"/>
        <end position="4168"/>
    </location>
</feature>
<feature type="compositionally biased region" description="Polar residues" evidence="12">
    <location>
        <begin position="764"/>
        <end position="782"/>
    </location>
</feature>
<dbReference type="FunFam" id="3.90.1750.10:FF:000003">
    <property type="entry name" value="E3 ubiquitin-protein ligase UPL1"/>
    <property type="match status" value="1"/>
</dbReference>
<keyword evidence="7 11" id="KW-0833">Ubl conjugation pathway</keyword>
<feature type="region of interest" description="Disordered" evidence="12">
    <location>
        <begin position="2740"/>
        <end position="2800"/>
    </location>
</feature>
<dbReference type="InterPro" id="IPR015940">
    <property type="entry name" value="UBA"/>
</dbReference>
<feature type="compositionally biased region" description="Acidic residues" evidence="12">
    <location>
        <begin position="2502"/>
        <end position="2539"/>
    </location>
</feature>
<feature type="compositionally biased region" description="Basic and acidic residues" evidence="12">
    <location>
        <begin position="3431"/>
        <end position="3440"/>
    </location>
</feature>
<dbReference type="UniPathway" id="UPA00143"/>
<dbReference type="EMBL" id="FWEW01001429">
    <property type="protein sequence ID" value="SLM37214.1"/>
    <property type="molecule type" value="Genomic_DNA"/>
</dbReference>
<feature type="compositionally biased region" description="Acidic residues" evidence="12">
    <location>
        <begin position="1664"/>
        <end position="1675"/>
    </location>
</feature>
<feature type="region of interest" description="Disordered" evidence="12">
    <location>
        <begin position="2159"/>
        <end position="2211"/>
    </location>
</feature>
<feature type="compositionally biased region" description="Polar residues" evidence="12">
    <location>
        <begin position="1230"/>
        <end position="1250"/>
    </location>
</feature>
<feature type="domain" description="UBA" evidence="13">
    <location>
        <begin position="1555"/>
        <end position="1591"/>
    </location>
</feature>
<evidence type="ECO:0000256" key="9">
    <source>
        <dbReference type="ARBA" id="ARBA00023242"/>
    </source>
</evidence>
<feature type="compositionally biased region" description="Basic and acidic residues" evidence="12">
    <location>
        <begin position="2112"/>
        <end position="2133"/>
    </location>
</feature>
<feature type="region of interest" description="Disordered" evidence="12">
    <location>
        <begin position="2082"/>
        <end position="2139"/>
    </location>
</feature>
<dbReference type="PROSITE" id="PS50030">
    <property type="entry name" value="UBA"/>
    <property type="match status" value="1"/>
</dbReference>
<dbReference type="SMART" id="SM00119">
    <property type="entry name" value="HECTc"/>
    <property type="match status" value="1"/>
</dbReference>
<dbReference type="GO" id="GO:0006511">
    <property type="term" value="P:ubiquitin-dependent protein catabolic process"/>
    <property type="evidence" value="ECO:0007669"/>
    <property type="project" value="TreeGrafter"/>
</dbReference>
<evidence type="ECO:0000256" key="7">
    <source>
        <dbReference type="ARBA" id="ARBA00022786"/>
    </source>
</evidence>
<feature type="compositionally biased region" description="Polar residues" evidence="12">
    <location>
        <begin position="2446"/>
        <end position="2455"/>
    </location>
</feature>
<feature type="compositionally biased region" description="Basic and acidic residues" evidence="12">
    <location>
        <begin position="3122"/>
        <end position="3136"/>
    </location>
</feature>
<dbReference type="FunFam" id="3.30.2160.10:FF:000001">
    <property type="entry name" value="E3 ubiquitin-protein ligase NEDD4-like"/>
    <property type="match status" value="1"/>
</dbReference>
<feature type="compositionally biased region" description="Low complexity" evidence="12">
    <location>
        <begin position="337"/>
        <end position="353"/>
    </location>
</feature>
<dbReference type="InterPro" id="IPR000569">
    <property type="entry name" value="HECT_dom"/>
</dbReference>
<feature type="region of interest" description="Disordered" evidence="12">
    <location>
        <begin position="3122"/>
        <end position="3152"/>
    </location>
</feature>
<dbReference type="InterPro" id="IPR035983">
    <property type="entry name" value="Hect_E3_ubiquitin_ligase"/>
</dbReference>
<feature type="region of interest" description="Disordered" evidence="12">
    <location>
        <begin position="307"/>
        <end position="369"/>
    </location>
</feature>
<dbReference type="Pfam" id="PF06025">
    <property type="entry name" value="DUF913"/>
    <property type="match status" value="1"/>
</dbReference>
<feature type="compositionally biased region" description="Low complexity" evidence="12">
    <location>
        <begin position="3024"/>
        <end position="3033"/>
    </location>
</feature>
<evidence type="ECO:0000256" key="8">
    <source>
        <dbReference type="ARBA" id="ARBA00022816"/>
    </source>
</evidence>
<dbReference type="Pfam" id="PF06012">
    <property type="entry name" value="DUF908"/>
    <property type="match status" value="1"/>
</dbReference>
<feature type="region of interest" description="Disordered" evidence="12">
    <location>
        <begin position="3456"/>
        <end position="3475"/>
    </location>
</feature>
<feature type="region of interest" description="Disordered" evidence="12">
    <location>
        <begin position="756"/>
        <end position="798"/>
    </location>
</feature>
<sequence length="4168" mass="461503">MGRIKKAAGPKHEATLSSALATFVTTATELPLHQLPAHLLTFPIRWPFPRGDLYHWIPLLNRFDNILEHFIQEYRLSSGPQTEPFARALLSKGIPEDGKDIFTGASDETLDQSGFGAEGDRELVETSLNFSRMLLENCGNRSLYNSSDRLGEILNTTSLSLLSHTLRLAVRLAQRYHASRQRGSNASQHLNNALLSSHYNIDLEKVQKLAVPFIKYLPPSTSGLTSIPAATPTPKGKDRGSSNISNRQSLANLVHANDLLGMARDETLAANGLTHKAKGQTAREQADSKWDDWGSVFLTFYQIPSSTTDEQKASTEGAGVGPIPSVPTPPTPNRRASGLSRPSRLSSSDESPGTHSALPVTTAEEPAPGGIKTIGIPHSRLSSTDLNQLLNWSLPEVPKESHYDLLCRLRIAKALTCSLSTRREILAIRVLAITNLAYIYPEVTFQQKILQQDSDEPRRLQLAYQLADLVHPPGHGGAGIPVELQTLALGALEALAKHKSKAPDVCAALNVNVNHGVLFYILRKAIADMVVEDSEGEGLENDEWRDALFSLLEALPTFTPRTVETLVAAGLLDILIEMLTLRTQKAERNHPKVLTFLNSIIYAVRDAFQTFANSKGLDTISDLTAYEVQSSLEKSQSGHGLPLEHGNQVIDYQVPYFQQQTLRWLFKFVNHMMQHGSSNFDRLLRNLIDSPQLLGGLRTVIVNAQAFGSNVWSGAVNILSSSIHNDPTSYAVIAEAGLSKGLLDAVTSKSITAIEESKKEAQDGAQTTRSTLLPDTVDTPSVTHGDAVASPEEYPGTTRPRKVRIVRQEKRPLAQGILPATDAIVTIPQAFGAICLNASGMELFQASGALDSFFEIFESPEHVKSMTSEVPRILGNSFDELVRHHPPLKKAVMKSVMLMTARVGYLCKSRAWQGGVGAKLWIEGPNGQMLVAGGAKSLLQDMGPLYAEHVWKANRYSSEDTVMGDTPSSVEVDVHEALAEFERTIKAEDIADKEDDQDGPSVSTYINVAVKFLAGFFENTSLCASFVELGGLDFVLDFATMPSLPHDFNSQDASQEVARVLHMLAEQKPHLVFPSLVRRTQIAADMLEPLMNHGSGSALFAPFTSSEPSVLDGSSQPSPPANGTLLVKSLVSVQTLCNVLSETFSPPIYNPRSSHTVFSQVNLTDMYIKLAGSLGRLHRACVWEEILLQKSLPDSWKEATRIKGYPLGGDEANEVFGLIGRDDAAAESNDPATSTNESIVSPTDTPGQLTPTAPASIKKLAKASIVKDETTAQFQNVRTLRYLLSQIPSSITPFFQGLGKALITKRRPDSYPRQNAYMVADALAEATLEQLRFGAPELDSAPKDMYAYWIVILTSISQLMIEGMPKLEKRDTYHVTNNLLGPLERPHSQCLTLVLQAFKNHGGLASIKDLLEMFFDEVTSLSSSAGNVMDGSDGAARLASAYGGIKIILTFYTQITNSKYIVDATQTSALESNSRDREQPHYFSAAQFLVELRMAVLPVVRTIWDSDFVDKASSSIVKCLIEILKTILDGENEHGAFKRADKIPPRGAPPFKIFQIHRDKVSALIEKGYEKDLVSEALYRCHNSQNAAEEYCKAMQSRPRLPRNPIPSYDREREKSPSPHRTPQRQDSDATIPDADHTGSADQGSVIPAPSSDGQPAIQADPQVEVEVEEADAEDTDSRSMPPPPPATGVPPESSGGDGDGLMRMSIDNLLNQADMLSNDEAAAIAAATTPTNTPPPLARVSQVEAEKSPKVVTIDDLNEERLAVRNNLIDRALDVLNVHGDVTFELADLITAAAAKATDAPTMRREIGETLVQSLISFQMDEDFRSAGKKIAAYANLLALVLQEREFYDATLDELKSNFAALLGFIKVFPDQTPEESSPWIGQILLIVEKLLAEDAQPQQIKWTPPSSEEPRVDTSVAEMEASLIPMDEKMQLFESINEILLRVGKDESLALSVVRVLVILTRNRVIAFKLGDRRNMQRLFVMVKQLAGITNEKLQSSFMLVLRHVIEDDETVRQIMRSEIVANFETRPTRPTDTTGYVRQFYHLLLRSPNIFIEVTNEKLKLQKFDPSQPPQILVLKTHDKEAGPSSVPSSTTAIDDTMSQRVNEAQTTEDVKPTTEESEKALIDKPKPTDAKPPVVENPDGVIHYLLCELLSYKDVEDKDPSPPAKEPIKEPTPSASADVEMANGTTPTPVGSPAPAENAEPKKADKPEFKADQHPIYIYRCFLLQCLTELLSFYNRSKIEFINFSRKADPRAMTPSKPRSGVLNYLLNAVIPVGTLNHEESISFRKKSSTSNWAMSAIVALCLKTGERGYVKKRELVEDDDEPDLLFVRKFVLEHALKAYKDASASNEPLDIKYSRMLCIADLFHRLLSGRLVQSANPPGTDTSSASQKQLARLMFEKNFISALTSSIADIDLNFPGSKRAVKYILRPLKQLTDTAIVLSESSSISTTPGQTDDDEISTATSVSDMGDDREETPDLFRNSTLGMFEPNREEESSSESSEGDEDMYDDEYAEEMDYEEEMDRDGDEVISDEEEELEGVGHVEGLPGDVGMDLEVVIDGDEDDDEDEDPSEDDEDDLDDMDDGEEVEAIDEINGDNENDSLAEAEDEEWQDEDEEAEGYEGEEGMEDGLGESQDRESVARDVRDIMREFQAAAGVEAHLEGGNIAMDIGEEYMDHIVHGEDDEEDEDDEDDMEEEDAIYQPEFEDDETDIPPPPWGWEPDDEPGLPMPRGHRHRLHGMPSPWTIFPGGPPDRVPTYRSHRPTGAPRGNDDGTNPLLQRSDRPGGVLGFPRTGRPGTDAAASMSDWVHAMDPGHLGRPHFSAESPVSFVNNIISAIGQGGPSFATMGGPNGGLHFHIAGAGPRGVLPRELQAMLGLRRAPQEGPRPRDDPTQSATFLPTSTVTRWQEEARLLFGNNYVEKTQRIINSLLRVLVPPAMEAEKVRKEKEIEAAKKAREERERKLEEERLAQEQAEKEAQAKREEEEREAAAAAEAATPHPPVVNEEGQEEIRDEGAMEGVEHTTENATTTEVPTHLPTEGGPSEPAERVRTTIRGRELDITGMGIDLEYLEALPEELREEVLMHQLAEQRSQAAAAGEEPTDISREFLEALPPEIREELLQQEAQDRRRRERDENRRRAAANGGPPAARAEEMDPASFFASLEPGLRQSVLMETEEEVLAHLPQAMVAEARALGSDRNMHRFGDHPRLNRTRGIDRDDRTSEQASKKPQRRQIVQMLDKAGVATLLRLMFVPQQGSSRQSLNGILLDVSQNRQNRAEVVSLLLSILQDGSADVNAVERSFAHLSLRAKQPAIQKTPQPLKRTLTGPISQPTTTEMTPLMVIQQCLSALVSLTQYNLHIPAFFLAEHETTSGLKSKSSRKGKGKETRAAKFALNALLSLLDRKLIMESSSCMEQLSSLLQSVTHPLTMLLRKDKEKVEDPIKPSDAPSDQVTEGASAIAGENAQNTAENTQSEDTTMAEANPDLSDAQREAPPIATTATTIDGPIDLEVKADELKKAADEESPQKPRALIPPVVPEYNLRLVVNILTARECSAKTFRDTLSTINNLSAIPQAKEIFGKELIKQAQELGESILGDLDELIPQIQRAESGTDIQGMALAKFSPASSDQAKLLRVLTALDYLFDPKQNGGKTKPTSEEASTEGESSSVKEDLLTTLYEKSTFGLLWTKLSDCLSAIRQRENMLNVATILLPLIEALMVVCKNTTLKDASLVKAAKHFAVTSPPPESQMENLFFRFTEDHRKILNDLVRHNPKLMSGTFSLLVKNPKVLEFDNKRNYFTRRLHSRGTEARNPQQPLQLSVRRDQVFLDSFKSLYFKSPDEMKYGKLSIRFHGEEGVDAGGVTREWFQVLSRQMFNPDYALFVPVAADRTTFHPNKLSTINSEHHLYFFKFIGRVIGKALYEGRALDCHFSRAVYKRILGKPVSIKDMETLDLDYYKSLLWMLENDITDIITENFCDETEAFGDTQIVDLIENGRNIPVTEENKQEYVQLLVEYRLTGSVQAQLEEFLKGFHDIVPAELISIFNEQELELLISGLPDIDFDDWKNNTEYHNYSASSPQIQWFWRAVRSFDKEERAKLLQFVTGTSKVPLNGFKELEGMNGFSRFNIHRDYGNKDRLPSSHTCFNQLDLPEYESYESLRQQVYTAMTAGSEYFGFA</sequence>
<proteinExistence type="inferred from homology"/>
<dbReference type="GO" id="GO:0005634">
    <property type="term" value="C:nucleus"/>
    <property type="evidence" value="ECO:0007669"/>
    <property type="project" value="UniProtKB-SubCell"/>
</dbReference>
<dbReference type="InterPro" id="IPR025527">
    <property type="entry name" value="HUWE1/Rev1_UBM"/>
</dbReference>
<feature type="compositionally biased region" description="Low complexity" evidence="12">
    <location>
        <begin position="3489"/>
        <end position="3504"/>
    </location>
</feature>
<dbReference type="InterPro" id="IPR050409">
    <property type="entry name" value="E3_ubiq-protein_ligase"/>
</dbReference>
<feature type="region of interest" description="Disordered" evidence="12">
    <location>
        <begin position="3196"/>
        <end position="3230"/>
    </location>
</feature>
<evidence type="ECO:0000313" key="16">
    <source>
        <dbReference type="Proteomes" id="UP000192927"/>
    </source>
</evidence>
<feature type="region of interest" description="Disordered" evidence="12">
    <location>
        <begin position="3482"/>
        <end position="3504"/>
    </location>
</feature>
<comment type="catalytic activity">
    <reaction evidence="1">
        <text>S-ubiquitinyl-[E2 ubiquitin-conjugating enzyme]-L-cysteine + [acceptor protein]-L-lysine = [E2 ubiquitin-conjugating enzyme]-L-cysteine + N(6)-ubiquitinyl-[acceptor protein]-L-lysine.</text>
        <dbReference type="EC" id="2.3.2.26"/>
    </reaction>
</comment>
<reference evidence="16" key="1">
    <citation type="submission" date="2017-03" db="EMBL/GenBank/DDBJ databases">
        <authorList>
            <person name="Sharma R."/>
            <person name="Thines M."/>
        </authorList>
    </citation>
    <scope>NUCLEOTIDE SEQUENCE [LARGE SCALE GENOMIC DNA]</scope>
</reference>
<comment type="subcellular location">
    <subcellularLocation>
        <location evidence="2">Nucleus</location>
    </subcellularLocation>
</comment>
<evidence type="ECO:0000256" key="6">
    <source>
        <dbReference type="ARBA" id="ARBA00022679"/>
    </source>
</evidence>
<dbReference type="PANTHER" id="PTHR11254:SF67">
    <property type="entry name" value="E3 UBIQUITIN-PROTEIN LIGASE HUWE1"/>
    <property type="match status" value="1"/>
</dbReference>
<feature type="compositionally biased region" description="Basic and acidic residues" evidence="12">
    <location>
        <begin position="2962"/>
        <end position="2983"/>
    </location>
</feature>
<comment type="pathway">
    <text evidence="3">Protein modification; protein ubiquitination.</text>
</comment>
<feature type="compositionally biased region" description="Basic and acidic residues" evidence="12">
    <location>
        <begin position="1624"/>
        <end position="1639"/>
    </location>
</feature>
<dbReference type="GO" id="GO:0051028">
    <property type="term" value="P:mRNA transport"/>
    <property type="evidence" value="ECO:0007669"/>
    <property type="project" value="UniProtKB-KW"/>
</dbReference>
<comment type="similarity">
    <text evidence="10">Belongs to the UPL family. TOM1/PTR1 subfamily.</text>
</comment>
<dbReference type="Pfam" id="PF00632">
    <property type="entry name" value="HECT"/>
    <property type="match status" value="1"/>
</dbReference>
<keyword evidence="5" id="KW-0813">Transport</keyword>
<dbReference type="PANTHER" id="PTHR11254">
    <property type="entry name" value="HECT DOMAIN UBIQUITIN-PROTEIN LIGASE"/>
    <property type="match status" value="1"/>
</dbReference>
<dbReference type="Gene3D" id="3.30.2160.10">
    <property type="entry name" value="Hect, E3 ligase catalytic domain"/>
    <property type="match status" value="1"/>
</dbReference>
<evidence type="ECO:0000256" key="11">
    <source>
        <dbReference type="PROSITE-ProRule" id="PRU00104"/>
    </source>
</evidence>
<name>A0A1W5D255_9LECA</name>
<evidence type="ECO:0000256" key="1">
    <source>
        <dbReference type="ARBA" id="ARBA00000885"/>
    </source>
</evidence>
<feature type="compositionally biased region" description="Acidic residues" evidence="12">
    <location>
        <begin position="2557"/>
        <end position="2631"/>
    </location>
</feature>
<evidence type="ECO:0000313" key="15">
    <source>
        <dbReference type="EMBL" id="SLM37214.1"/>
    </source>
</evidence>
<feature type="compositionally biased region" description="Polar residues" evidence="12">
    <location>
        <begin position="3460"/>
        <end position="3473"/>
    </location>
</feature>
<dbReference type="GO" id="GO:0005737">
    <property type="term" value="C:cytoplasm"/>
    <property type="evidence" value="ECO:0007669"/>
    <property type="project" value="TreeGrafter"/>
</dbReference>
<dbReference type="FunFam" id="3.30.2410.10:FF:000004">
    <property type="entry name" value="E3 ubiquitin-protein ligase HUWE1, variant"/>
    <property type="match status" value="1"/>
</dbReference>
<evidence type="ECO:0000259" key="14">
    <source>
        <dbReference type="PROSITE" id="PS50237"/>
    </source>
</evidence>
<evidence type="ECO:0000256" key="10">
    <source>
        <dbReference type="ARBA" id="ARBA00034494"/>
    </source>
</evidence>
<dbReference type="SUPFAM" id="SSF56204">
    <property type="entry name" value="Hect, E3 ligase catalytic domain"/>
    <property type="match status" value="1"/>
</dbReference>
<feature type="region of interest" description="Disordered" evidence="12">
    <location>
        <begin position="3642"/>
        <end position="3662"/>
    </location>
</feature>
<evidence type="ECO:0000256" key="5">
    <source>
        <dbReference type="ARBA" id="ARBA00022448"/>
    </source>
</evidence>
<feature type="compositionally biased region" description="Basic and acidic residues" evidence="12">
    <location>
        <begin position="2634"/>
        <end position="2643"/>
    </location>
</feature>
<dbReference type="Pfam" id="PF14377">
    <property type="entry name" value="UBM"/>
    <property type="match status" value="3"/>
</dbReference>
<dbReference type="PROSITE" id="PS50237">
    <property type="entry name" value="HECT"/>
    <property type="match status" value="1"/>
</dbReference>
<feature type="region of interest" description="Disordered" evidence="12">
    <location>
        <begin position="2446"/>
        <end position="2643"/>
    </location>
</feature>
<protein>
    <recommendedName>
        <fullName evidence="4">HECT-type E3 ubiquitin transferase</fullName>
        <ecNumber evidence="4">2.3.2.26</ecNumber>
    </recommendedName>
</protein>
<feature type="region of interest" description="Disordered" evidence="12">
    <location>
        <begin position="2962"/>
        <end position="3047"/>
    </location>
</feature>
<evidence type="ECO:0000256" key="3">
    <source>
        <dbReference type="ARBA" id="ARBA00004906"/>
    </source>
</evidence>
<feature type="region of interest" description="Disordered" evidence="12">
    <location>
        <begin position="1225"/>
        <end position="1250"/>
    </location>
</feature>
<feature type="region of interest" description="Disordered" evidence="12">
    <location>
        <begin position="224"/>
        <end position="244"/>
    </location>
</feature>
<dbReference type="InterPro" id="IPR010309">
    <property type="entry name" value="E3_Ub_ligase_DUF908"/>
</dbReference>
<dbReference type="Proteomes" id="UP000192927">
    <property type="component" value="Unassembled WGS sequence"/>
</dbReference>
<feature type="active site" description="Glycyl thioester intermediate" evidence="11">
    <location>
        <position position="4135"/>
    </location>
</feature>
<dbReference type="GO" id="GO:0061630">
    <property type="term" value="F:ubiquitin protein ligase activity"/>
    <property type="evidence" value="ECO:0007669"/>
    <property type="project" value="UniProtKB-EC"/>
</dbReference>
<feature type="compositionally biased region" description="Acidic residues" evidence="12">
    <location>
        <begin position="2682"/>
        <end position="2711"/>
    </location>
</feature>
<feature type="compositionally biased region" description="Polar residues" evidence="12">
    <location>
        <begin position="2089"/>
        <end position="2111"/>
    </location>
</feature>
<feature type="compositionally biased region" description="Basic and acidic residues" evidence="12">
    <location>
        <begin position="3008"/>
        <end position="3023"/>
    </location>
</feature>
<evidence type="ECO:0000256" key="12">
    <source>
        <dbReference type="SAM" id="MobiDB-lite"/>
    </source>
</evidence>
<evidence type="ECO:0000256" key="4">
    <source>
        <dbReference type="ARBA" id="ARBA00012485"/>
    </source>
</evidence>
<keyword evidence="16" id="KW-1185">Reference proteome</keyword>
<keyword evidence="15" id="KW-0436">Ligase</keyword>
<dbReference type="GO" id="GO:0016874">
    <property type="term" value="F:ligase activity"/>
    <property type="evidence" value="ECO:0007669"/>
    <property type="project" value="UniProtKB-KW"/>
</dbReference>
<organism evidence="15 16">
    <name type="scientific">Lasallia pustulata</name>
    <dbReference type="NCBI Taxonomy" id="136370"/>
    <lineage>
        <taxon>Eukaryota</taxon>
        <taxon>Fungi</taxon>
        <taxon>Dikarya</taxon>
        <taxon>Ascomycota</taxon>
        <taxon>Pezizomycotina</taxon>
        <taxon>Lecanoromycetes</taxon>
        <taxon>OSLEUM clade</taxon>
        <taxon>Umbilicariomycetidae</taxon>
        <taxon>Umbilicariales</taxon>
        <taxon>Umbilicariaceae</taxon>
        <taxon>Lasallia</taxon>
    </lineage>
</organism>
<dbReference type="EC" id="2.3.2.26" evidence="4"/>
<feature type="compositionally biased region" description="Basic and acidic residues" evidence="12">
    <location>
        <begin position="3196"/>
        <end position="3224"/>
    </location>
</feature>
<feature type="region of interest" description="Disordered" evidence="12">
    <location>
        <begin position="3431"/>
        <end position="3451"/>
    </location>
</feature>
<dbReference type="Gene3D" id="3.90.1750.10">
    <property type="entry name" value="Hect, E3 ligase catalytic domains"/>
    <property type="match status" value="1"/>
</dbReference>
<dbReference type="InterPro" id="IPR010314">
    <property type="entry name" value="E3_Ub_ligase_DUF913"/>
</dbReference>
<evidence type="ECO:0000256" key="2">
    <source>
        <dbReference type="ARBA" id="ARBA00004123"/>
    </source>
</evidence>
<dbReference type="Gene3D" id="3.30.2410.10">
    <property type="entry name" value="Hect, E3 ligase catalytic domain"/>
    <property type="match status" value="1"/>
</dbReference>
<keyword evidence="6" id="KW-0808">Transferase</keyword>
<keyword evidence="9" id="KW-0539">Nucleus</keyword>